<protein>
    <submittedName>
        <fullName evidence="1">Uncharacterized protein</fullName>
    </submittedName>
</protein>
<proteinExistence type="predicted"/>
<sequence length="919" mass="103972">MSGINEYLKRLASIFGSMGFSVPPDDFSGVVIDGKTYPVMMRNDGCYVYFDDKGVKRLVSEVPKKDYQFINIKDARVSIVNQCYRTPGGQVEARIHTYMNNKGEILAEKIFIINSSDIDTPIGTELDKIPVEWVAMDCSIAEMTDRELIFVSKCYATEGGKVQIEGVESVDPRLNPEVSHYEVVNTTDDSNPIGTKYDAIPDTWNRIVCDFPDMTQREIIPVLKCFDTGTGRVQIEGYKIFDYEMGTRKEWYRVKQSTDPENPVGEFITSISDDWVEVVCDFTDMEDRDIEVTIECYKTPAGKVKLEVLTSWDGNIGVRDKSYKVLETTDPSQPEGASFSSLPDTWIRVVCDFDDMEERDIKSYIECYDSGSGNVKLRRMVSYDSKIKARYTRFEVVDSDNADFVPGAALATLPDGFSLVPCDFVDFEDRMLQSRKECYNTDKGRVQVLRITSYDGDIDIRGAVYVVTRSENPDILVDRIYNAIPGGWDRMVCEMEDMEDRDIESFVECYDSGEGNVKVRRVVSYDAKANERHVRYEVLDSDNGGFSPGQRISTLPTGWSLVSCDFTDMEDRMPIDIEECYRTLNGSIRMRHVVSYDGDLGKRNQFWEIVDSSDNGYGLGDRMNSIPSVFIRERCAMERLDDRITRSAIECYSTPGGSVRIKSTYVINPLNHIRSYNHHVLSSTDNDIKIGTQYISLPSNFTRIECEEPDYMDRLIDTTETCYDTGNGTVKIRRQESLNGNLDLKTFDYKIVESTDPAYRLNTTPTQSVIDGWTVISCDLNIMDVDDCYEIGGHKIHLKGFRTVNPALQDIKSKLYVVYSDHPDYGVGDELSSIPDGAKVTICDYADKSQRHMVPVRECYEVADGRFYVEGSRLVDNDMVVERTSLTVMESSSPTYPVGTTLTSIPVGATIVACLCQTC</sequence>
<accession>A0A8S5Q682</accession>
<reference evidence="1" key="1">
    <citation type="journal article" date="2021" name="Proc. Natl. Acad. Sci. U.S.A.">
        <title>A Catalog of Tens of Thousands of Viruses from Human Metagenomes Reveals Hidden Associations with Chronic Diseases.</title>
        <authorList>
            <person name="Tisza M.J."/>
            <person name="Buck C.B."/>
        </authorList>
    </citation>
    <scope>NUCLEOTIDE SEQUENCE</scope>
    <source>
        <strain evidence="1">CtUT63</strain>
    </source>
</reference>
<name>A0A8S5Q682_9CAUD</name>
<dbReference type="EMBL" id="BK015595">
    <property type="protein sequence ID" value="DAE14862.1"/>
    <property type="molecule type" value="Genomic_DNA"/>
</dbReference>
<organism evidence="1">
    <name type="scientific">Podoviridae sp. ctUT63</name>
    <dbReference type="NCBI Taxonomy" id="2825253"/>
    <lineage>
        <taxon>Viruses</taxon>
        <taxon>Duplodnaviria</taxon>
        <taxon>Heunggongvirae</taxon>
        <taxon>Uroviricota</taxon>
        <taxon>Caudoviricetes</taxon>
    </lineage>
</organism>
<evidence type="ECO:0000313" key="1">
    <source>
        <dbReference type="EMBL" id="DAE14862.1"/>
    </source>
</evidence>